<keyword evidence="8" id="KW-1185">Reference proteome</keyword>
<dbReference type="PANTHER" id="PTHR21562:SF65">
    <property type="entry name" value="PECTIN ACETYLESTERASE"/>
    <property type="match status" value="1"/>
</dbReference>
<dbReference type="PANTHER" id="PTHR21562">
    <property type="entry name" value="NOTUM-RELATED"/>
    <property type="match status" value="1"/>
</dbReference>
<gene>
    <name evidence="7" type="ORF">SASPL_108645</name>
</gene>
<evidence type="ECO:0000256" key="5">
    <source>
        <dbReference type="ARBA" id="ARBA00023316"/>
    </source>
</evidence>
<sequence>MAELLLAHIFLLGAFGIVCAHFVNITILETAIAKGAVCYPSGLIAEGMERKLTTATSIYRLIILINKTNNMELQGWWVMSECSDCLARSRSALGSGPKPDNISFDGMLEDNSTFNRGVIISIFDQNFPHFCHVYIQGLTNLLPTSCTSKFSPTLCFFPENLVQDVKTPLFLIESAFDRFQTIARAVSDWFFDRSEFKQMDICNDMPRNCTVFRWHSFLQKCAAWNAIN</sequence>
<dbReference type="GO" id="GO:0009505">
    <property type="term" value="C:plant-type cell wall"/>
    <property type="evidence" value="ECO:0007669"/>
    <property type="project" value="TreeGrafter"/>
</dbReference>
<dbReference type="GO" id="GO:0052793">
    <property type="term" value="F:pectin acetylesterase activity"/>
    <property type="evidence" value="ECO:0007669"/>
    <property type="project" value="TreeGrafter"/>
</dbReference>
<comment type="caution">
    <text evidence="7">The sequence shown here is derived from an EMBL/GenBank/DDBJ whole genome shotgun (WGS) entry which is preliminary data.</text>
</comment>
<keyword evidence="6" id="KW-0964">Secreted</keyword>
<comment type="similarity">
    <text evidence="3 6">Belongs to the pectinacetylesterase family.</text>
</comment>
<evidence type="ECO:0000256" key="1">
    <source>
        <dbReference type="ARBA" id="ARBA00003534"/>
    </source>
</evidence>
<reference evidence="7" key="2">
    <citation type="submission" date="2020-08" db="EMBL/GenBank/DDBJ databases">
        <title>Plant Genome Project.</title>
        <authorList>
            <person name="Zhang R.-G."/>
        </authorList>
    </citation>
    <scope>NUCLEOTIDE SEQUENCE</scope>
    <source>
        <strain evidence="7">Huo1</strain>
        <tissue evidence="7">Leaf</tissue>
    </source>
</reference>
<dbReference type="EMBL" id="PNBA02000003">
    <property type="protein sequence ID" value="KAG6430575.1"/>
    <property type="molecule type" value="Genomic_DNA"/>
</dbReference>
<evidence type="ECO:0000256" key="6">
    <source>
        <dbReference type="RuleBase" id="RU363114"/>
    </source>
</evidence>
<dbReference type="Pfam" id="PF03283">
    <property type="entry name" value="PAE"/>
    <property type="match status" value="1"/>
</dbReference>
<evidence type="ECO:0000313" key="7">
    <source>
        <dbReference type="EMBL" id="KAG6430575.1"/>
    </source>
</evidence>
<dbReference type="AlphaFoldDB" id="A0A8X8YCN3"/>
<organism evidence="7">
    <name type="scientific">Salvia splendens</name>
    <name type="common">Scarlet sage</name>
    <dbReference type="NCBI Taxonomy" id="180675"/>
    <lineage>
        <taxon>Eukaryota</taxon>
        <taxon>Viridiplantae</taxon>
        <taxon>Streptophyta</taxon>
        <taxon>Embryophyta</taxon>
        <taxon>Tracheophyta</taxon>
        <taxon>Spermatophyta</taxon>
        <taxon>Magnoliopsida</taxon>
        <taxon>eudicotyledons</taxon>
        <taxon>Gunneridae</taxon>
        <taxon>Pentapetalae</taxon>
        <taxon>asterids</taxon>
        <taxon>lamiids</taxon>
        <taxon>Lamiales</taxon>
        <taxon>Lamiaceae</taxon>
        <taxon>Nepetoideae</taxon>
        <taxon>Mentheae</taxon>
        <taxon>Salviinae</taxon>
        <taxon>Salvia</taxon>
        <taxon>Salvia subgen. Calosphace</taxon>
        <taxon>core Calosphace</taxon>
    </lineage>
</organism>
<keyword evidence="4 6" id="KW-0134">Cell wall</keyword>
<dbReference type="EC" id="3.1.1.-" evidence="6"/>
<dbReference type="Proteomes" id="UP000298416">
    <property type="component" value="Unassembled WGS sequence"/>
</dbReference>
<evidence type="ECO:0000256" key="2">
    <source>
        <dbReference type="ARBA" id="ARBA00004191"/>
    </source>
</evidence>
<accession>A0A8X8YCN3</accession>
<name>A0A8X8YCN3_SALSN</name>
<comment type="subcellular location">
    <subcellularLocation>
        <location evidence="2 6">Secreted</location>
        <location evidence="2 6">Cell wall</location>
    </subcellularLocation>
</comment>
<keyword evidence="6" id="KW-0378">Hydrolase</keyword>
<comment type="function">
    <text evidence="1 6">Hydrolyzes acetyl esters in homogalacturonan regions of pectin. In type I primary cell wall, galacturonic acid residues of pectin can be acetylated at the O-2 and O-3 positions. Decreasing the degree of acetylation of pectin gels in vitro alters their physical properties.</text>
</comment>
<reference evidence="7" key="1">
    <citation type="submission" date="2018-01" db="EMBL/GenBank/DDBJ databases">
        <authorList>
            <person name="Mao J.F."/>
        </authorList>
    </citation>
    <scope>NUCLEOTIDE SEQUENCE</scope>
    <source>
        <strain evidence="7">Huo1</strain>
        <tissue evidence="7">Leaf</tissue>
    </source>
</reference>
<keyword evidence="5 6" id="KW-0961">Cell wall biogenesis/degradation</keyword>
<protein>
    <recommendedName>
        <fullName evidence="6">Pectin acetylesterase</fullName>
        <ecNumber evidence="6">3.1.1.-</ecNumber>
    </recommendedName>
</protein>
<proteinExistence type="inferred from homology"/>
<evidence type="ECO:0000313" key="8">
    <source>
        <dbReference type="Proteomes" id="UP000298416"/>
    </source>
</evidence>
<dbReference type="GO" id="GO:0071555">
    <property type="term" value="P:cell wall organization"/>
    <property type="evidence" value="ECO:0007669"/>
    <property type="project" value="UniProtKB-KW"/>
</dbReference>
<evidence type="ECO:0000256" key="3">
    <source>
        <dbReference type="ARBA" id="ARBA00005784"/>
    </source>
</evidence>
<dbReference type="InterPro" id="IPR004963">
    <property type="entry name" value="PAE/NOTUM"/>
</dbReference>
<evidence type="ECO:0000256" key="4">
    <source>
        <dbReference type="ARBA" id="ARBA00022512"/>
    </source>
</evidence>